<gene>
    <name evidence="2" type="ordered locus">MTR_5g057185</name>
</gene>
<dbReference type="EnsemblPlants" id="KEH27998">
    <property type="protein sequence ID" value="KEH27998"/>
    <property type="gene ID" value="MTR_5g057185"/>
</dbReference>
<sequence>MRFPVDRKPERAVQAKIRDKKNKYEKLAEIVHNSGKNERLDEPKTRKGVPSSIQEQLVPVNMFLFGQVTSSHPRTTCTRLLFNVIGRVTSSNPRTARTCLCVYDFGQVASSSPRTACTRLSVSVRSSG</sequence>
<proteinExistence type="predicted"/>
<reference evidence="2 4" key="1">
    <citation type="journal article" date="2011" name="Nature">
        <title>The Medicago genome provides insight into the evolution of rhizobial symbioses.</title>
        <authorList>
            <person name="Young N.D."/>
            <person name="Debelle F."/>
            <person name="Oldroyd G.E."/>
            <person name="Geurts R."/>
            <person name="Cannon S.B."/>
            <person name="Udvardi M.K."/>
            <person name="Benedito V.A."/>
            <person name="Mayer K.F."/>
            <person name="Gouzy J."/>
            <person name="Schoof H."/>
            <person name="Van de Peer Y."/>
            <person name="Proost S."/>
            <person name="Cook D.R."/>
            <person name="Meyers B.C."/>
            <person name="Spannagl M."/>
            <person name="Cheung F."/>
            <person name="De Mita S."/>
            <person name="Krishnakumar V."/>
            <person name="Gundlach H."/>
            <person name="Zhou S."/>
            <person name="Mudge J."/>
            <person name="Bharti A.K."/>
            <person name="Murray J.D."/>
            <person name="Naoumkina M.A."/>
            <person name="Rosen B."/>
            <person name="Silverstein K.A."/>
            <person name="Tang H."/>
            <person name="Rombauts S."/>
            <person name="Zhao P.X."/>
            <person name="Zhou P."/>
            <person name="Barbe V."/>
            <person name="Bardou P."/>
            <person name="Bechner M."/>
            <person name="Bellec A."/>
            <person name="Berger A."/>
            <person name="Berges H."/>
            <person name="Bidwell S."/>
            <person name="Bisseling T."/>
            <person name="Choisne N."/>
            <person name="Couloux A."/>
            <person name="Denny R."/>
            <person name="Deshpande S."/>
            <person name="Dai X."/>
            <person name="Doyle J.J."/>
            <person name="Dudez A.M."/>
            <person name="Farmer A.D."/>
            <person name="Fouteau S."/>
            <person name="Franken C."/>
            <person name="Gibelin C."/>
            <person name="Gish J."/>
            <person name="Goldstein S."/>
            <person name="Gonzalez A.J."/>
            <person name="Green P.J."/>
            <person name="Hallab A."/>
            <person name="Hartog M."/>
            <person name="Hua A."/>
            <person name="Humphray S.J."/>
            <person name="Jeong D.H."/>
            <person name="Jing Y."/>
            <person name="Jocker A."/>
            <person name="Kenton S.M."/>
            <person name="Kim D.J."/>
            <person name="Klee K."/>
            <person name="Lai H."/>
            <person name="Lang C."/>
            <person name="Lin S."/>
            <person name="Macmil S.L."/>
            <person name="Magdelenat G."/>
            <person name="Matthews L."/>
            <person name="McCorrison J."/>
            <person name="Monaghan E.L."/>
            <person name="Mun J.H."/>
            <person name="Najar F.Z."/>
            <person name="Nicholson C."/>
            <person name="Noirot C."/>
            <person name="O'Bleness M."/>
            <person name="Paule C.R."/>
            <person name="Poulain J."/>
            <person name="Prion F."/>
            <person name="Qin B."/>
            <person name="Qu C."/>
            <person name="Retzel E.F."/>
            <person name="Riddle C."/>
            <person name="Sallet E."/>
            <person name="Samain S."/>
            <person name="Samson N."/>
            <person name="Sanders I."/>
            <person name="Saurat O."/>
            <person name="Scarpelli C."/>
            <person name="Schiex T."/>
            <person name="Segurens B."/>
            <person name="Severin A.J."/>
            <person name="Sherrier D.J."/>
            <person name="Shi R."/>
            <person name="Sims S."/>
            <person name="Singer S.R."/>
            <person name="Sinharoy S."/>
            <person name="Sterck L."/>
            <person name="Viollet A."/>
            <person name="Wang B.B."/>
            <person name="Wang K."/>
            <person name="Wang M."/>
            <person name="Wang X."/>
            <person name="Warfsmann J."/>
            <person name="Weissenbach J."/>
            <person name="White D.D."/>
            <person name="White J.D."/>
            <person name="Wiley G.B."/>
            <person name="Wincker P."/>
            <person name="Xing Y."/>
            <person name="Yang L."/>
            <person name="Yao Z."/>
            <person name="Ying F."/>
            <person name="Zhai J."/>
            <person name="Zhou L."/>
            <person name="Zuber A."/>
            <person name="Denarie J."/>
            <person name="Dixon R.A."/>
            <person name="May G.D."/>
            <person name="Schwartz D.C."/>
            <person name="Rogers J."/>
            <person name="Quetier F."/>
            <person name="Town C.D."/>
            <person name="Roe B.A."/>
        </authorList>
    </citation>
    <scope>NUCLEOTIDE SEQUENCE [LARGE SCALE GENOMIC DNA]</scope>
    <source>
        <strain evidence="2">A17</strain>
        <strain evidence="3 4">cv. Jemalong A17</strain>
    </source>
</reference>
<organism evidence="2 4">
    <name type="scientific">Medicago truncatula</name>
    <name type="common">Barrel medic</name>
    <name type="synonym">Medicago tribuloides</name>
    <dbReference type="NCBI Taxonomy" id="3880"/>
    <lineage>
        <taxon>Eukaryota</taxon>
        <taxon>Viridiplantae</taxon>
        <taxon>Streptophyta</taxon>
        <taxon>Embryophyta</taxon>
        <taxon>Tracheophyta</taxon>
        <taxon>Spermatophyta</taxon>
        <taxon>Magnoliopsida</taxon>
        <taxon>eudicotyledons</taxon>
        <taxon>Gunneridae</taxon>
        <taxon>Pentapetalae</taxon>
        <taxon>rosids</taxon>
        <taxon>fabids</taxon>
        <taxon>Fabales</taxon>
        <taxon>Fabaceae</taxon>
        <taxon>Papilionoideae</taxon>
        <taxon>50 kb inversion clade</taxon>
        <taxon>NPAAA clade</taxon>
        <taxon>Hologalegina</taxon>
        <taxon>IRL clade</taxon>
        <taxon>Trifolieae</taxon>
        <taxon>Medicago</taxon>
    </lineage>
</organism>
<evidence type="ECO:0000313" key="2">
    <source>
        <dbReference type="EMBL" id="KEH27998.1"/>
    </source>
</evidence>
<feature type="compositionally biased region" description="Basic and acidic residues" evidence="1">
    <location>
        <begin position="32"/>
        <end position="45"/>
    </location>
</feature>
<feature type="region of interest" description="Disordered" evidence="1">
    <location>
        <begin position="32"/>
        <end position="52"/>
    </location>
</feature>
<dbReference type="Proteomes" id="UP000002051">
    <property type="component" value="Chromosome 5"/>
</dbReference>
<evidence type="ECO:0000313" key="4">
    <source>
        <dbReference type="Proteomes" id="UP000002051"/>
    </source>
</evidence>
<dbReference type="AlphaFoldDB" id="A0A072UFV1"/>
<accession>A0A072UFV1</accession>
<reference evidence="3" key="3">
    <citation type="submission" date="2015-04" db="UniProtKB">
        <authorList>
            <consortium name="EnsemblPlants"/>
        </authorList>
    </citation>
    <scope>IDENTIFICATION</scope>
    <source>
        <strain evidence="3">cv. Jemalong A17</strain>
    </source>
</reference>
<dbReference type="EMBL" id="CM001221">
    <property type="protein sequence ID" value="KEH27998.1"/>
    <property type="molecule type" value="Genomic_DNA"/>
</dbReference>
<evidence type="ECO:0000256" key="1">
    <source>
        <dbReference type="SAM" id="MobiDB-lite"/>
    </source>
</evidence>
<name>A0A072UFV1_MEDTR</name>
<evidence type="ECO:0000313" key="3">
    <source>
        <dbReference type="EnsemblPlants" id="KEH27998"/>
    </source>
</evidence>
<keyword evidence="4" id="KW-1185">Reference proteome</keyword>
<reference evidence="2 4" key="2">
    <citation type="journal article" date="2014" name="BMC Genomics">
        <title>An improved genome release (version Mt4.0) for the model legume Medicago truncatula.</title>
        <authorList>
            <person name="Tang H."/>
            <person name="Krishnakumar V."/>
            <person name="Bidwell S."/>
            <person name="Rosen B."/>
            <person name="Chan A."/>
            <person name="Zhou S."/>
            <person name="Gentzbittel L."/>
            <person name="Childs K.L."/>
            <person name="Yandell M."/>
            <person name="Gundlach H."/>
            <person name="Mayer K.F."/>
            <person name="Schwartz D.C."/>
            <person name="Town C.D."/>
        </authorList>
    </citation>
    <scope>GENOME REANNOTATION</scope>
    <source>
        <strain evidence="2">A17</strain>
        <strain evidence="3 4">cv. Jemalong A17</strain>
    </source>
</reference>
<dbReference type="PaxDb" id="3880-AES60092"/>
<protein>
    <submittedName>
        <fullName evidence="2 3">Uncharacterized protein</fullName>
    </submittedName>
</protein>
<dbReference type="HOGENOM" id="CLU_1962863_0_0_1"/>